<reference evidence="3 4" key="1">
    <citation type="journal article" date="2019" name="Int. J. Syst. Evol. Microbiol.">
        <title>The Global Catalogue of Microorganisms (GCM) 10K type strain sequencing project: providing services to taxonomists for standard genome sequencing and annotation.</title>
        <authorList>
            <consortium name="The Broad Institute Genomics Platform"/>
            <consortium name="The Broad Institute Genome Sequencing Center for Infectious Disease"/>
            <person name="Wu L."/>
            <person name="Ma J."/>
        </authorList>
    </citation>
    <scope>NUCLEOTIDE SEQUENCE [LARGE SCALE GENOMIC DNA]</scope>
    <source>
        <strain evidence="3 4">JCM 6833</strain>
    </source>
</reference>
<feature type="transmembrane region" description="Helical" evidence="1">
    <location>
        <begin position="47"/>
        <end position="64"/>
    </location>
</feature>
<comment type="caution">
    <text evidence="3">The sequence shown here is derived from an EMBL/GenBank/DDBJ whole genome shotgun (WGS) entry which is preliminary data.</text>
</comment>
<organism evidence="3 4">
    <name type="scientific">Actinomadura fulvescens</name>
    <dbReference type="NCBI Taxonomy" id="46160"/>
    <lineage>
        <taxon>Bacteria</taxon>
        <taxon>Bacillati</taxon>
        <taxon>Actinomycetota</taxon>
        <taxon>Actinomycetes</taxon>
        <taxon>Streptosporangiales</taxon>
        <taxon>Thermomonosporaceae</taxon>
        <taxon>Actinomadura</taxon>
    </lineage>
</organism>
<accession>A0ABN3QU76</accession>
<name>A0ABN3QU76_9ACTN</name>
<keyword evidence="1" id="KW-0812">Transmembrane</keyword>
<dbReference type="Proteomes" id="UP001501509">
    <property type="component" value="Unassembled WGS sequence"/>
</dbReference>
<keyword evidence="4" id="KW-1185">Reference proteome</keyword>
<evidence type="ECO:0000256" key="1">
    <source>
        <dbReference type="SAM" id="Phobius"/>
    </source>
</evidence>
<feature type="signal peptide" evidence="2">
    <location>
        <begin position="1"/>
        <end position="23"/>
    </location>
</feature>
<feature type="transmembrane region" description="Helical" evidence="1">
    <location>
        <begin position="139"/>
        <end position="162"/>
    </location>
</feature>
<gene>
    <name evidence="3" type="ORF">GCM10010411_87960</name>
</gene>
<protein>
    <submittedName>
        <fullName evidence="3">Uncharacterized protein</fullName>
    </submittedName>
</protein>
<feature type="transmembrane region" description="Helical" evidence="1">
    <location>
        <begin position="214"/>
        <end position="238"/>
    </location>
</feature>
<sequence length="266" mass="28076">MWALWSAAALAATAAMLHTFVQADPTIDALMAGDADPESQQGLRMMWHGMSAIAWTYPVVLLLLRHRPATVTRPVLGCVALLNGSQAVLFAATALWVDGASWPASVPEWALHGPVAVLAWLARPSNGPKPRARRTRGRLVLLWCALMIAALNAIFHTVSGTLQSWPDALLDSDTASGPKLTLYSMWLFSCVVFCAIPVTMVWSRRTSAAAARFLLRYLAALVAALGVSWAGAIAFGLGPDLTPVGPVSLGLLATLTALSAPTAGGE</sequence>
<keyword evidence="1" id="KW-0472">Membrane</keyword>
<feature type="transmembrane region" description="Helical" evidence="1">
    <location>
        <begin position="182"/>
        <end position="202"/>
    </location>
</feature>
<dbReference type="EMBL" id="BAAATD010000019">
    <property type="protein sequence ID" value="GAA2635381.1"/>
    <property type="molecule type" value="Genomic_DNA"/>
</dbReference>
<keyword evidence="1" id="KW-1133">Transmembrane helix</keyword>
<proteinExistence type="predicted"/>
<evidence type="ECO:0000313" key="3">
    <source>
        <dbReference type="EMBL" id="GAA2635381.1"/>
    </source>
</evidence>
<evidence type="ECO:0000256" key="2">
    <source>
        <dbReference type="SAM" id="SignalP"/>
    </source>
</evidence>
<evidence type="ECO:0000313" key="4">
    <source>
        <dbReference type="Proteomes" id="UP001501509"/>
    </source>
</evidence>
<feature type="chain" id="PRO_5046098594" evidence="2">
    <location>
        <begin position="24"/>
        <end position="266"/>
    </location>
</feature>
<keyword evidence="2" id="KW-0732">Signal</keyword>